<dbReference type="RefSeq" id="WP_091493564.1">
    <property type="nucleotide sequence ID" value="NZ_FOMH01000006.1"/>
</dbReference>
<dbReference type="OrthoDB" id="1429333at2"/>
<accession>A0A1I1QTU9</accession>
<keyword evidence="1" id="KW-0812">Transmembrane</keyword>
<name>A0A1I1QTU9_9FLAO</name>
<organism evidence="2 3">
    <name type="scientific">Flavobacterium phragmitis</name>
    <dbReference type="NCBI Taxonomy" id="739143"/>
    <lineage>
        <taxon>Bacteria</taxon>
        <taxon>Pseudomonadati</taxon>
        <taxon>Bacteroidota</taxon>
        <taxon>Flavobacteriia</taxon>
        <taxon>Flavobacteriales</taxon>
        <taxon>Flavobacteriaceae</taxon>
        <taxon>Flavobacterium</taxon>
    </lineage>
</organism>
<dbReference type="NCBIfam" id="TIGR01200">
    <property type="entry name" value="GLPGLI"/>
    <property type="match status" value="1"/>
</dbReference>
<dbReference type="EMBL" id="FOMH01000006">
    <property type="protein sequence ID" value="SFD25536.1"/>
    <property type="molecule type" value="Genomic_DNA"/>
</dbReference>
<keyword evidence="1" id="KW-0472">Membrane</keyword>
<gene>
    <name evidence="2" type="ORF">SAMN05216297_10665</name>
</gene>
<keyword evidence="3" id="KW-1185">Reference proteome</keyword>
<dbReference type="STRING" id="739143.SAMN05216297_10665"/>
<evidence type="ECO:0000313" key="3">
    <source>
        <dbReference type="Proteomes" id="UP000199672"/>
    </source>
</evidence>
<protein>
    <submittedName>
        <fullName evidence="2">GLPGLI family protein</fullName>
    </submittedName>
</protein>
<sequence length="253" mass="29695">MRKLNAQIKRIIWIVIINFIFINSLSSQVTRVIYKNSLYGGDINTTKLPPEKMKVLSAKQIELLDEVMKNEANMEFELLYNKEESLYQKIEKLDISEKPNFTFPSNNAKYYKNLTNKIKLYQTESSVLYNVIVPFEQYKWNITTETKEINGYKCYKATTTYEDLYNPRKDRKLIFNPVVWFTPDIPASFGPKGLDGLPGLVLEGTINGKKYIYATKIEFDYKKIKEIEKPKGGKNLTEKEFENIMIENFKRDQ</sequence>
<proteinExistence type="predicted"/>
<feature type="transmembrane region" description="Helical" evidence="1">
    <location>
        <begin position="12"/>
        <end position="34"/>
    </location>
</feature>
<evidence type="ECO:0000313" key="2">
    <source>
        <dbReference type="EMBL" id="SFD25536.1"/>
    </source>
</evidence>
<evidence type="ECO:0000256" key="1">
    <source>
        <dbReference type="SAM" id="Phobius"/>
    </source>
</evidence>
<reference evidence="3" key="1">
    <citation type="submission" date="2016-10" db="EMBL/GenBank/DDBJ databases">
        <authorList>
            <person name="Varghese N."/>
            <person name="Submissions S."/>
        </authorList>
    </citation>
    <scope>NUCLEOTIDE SEQUENCE [LARGE SCALE GENOMIC DNA]</scope>
    <source>
        <strain evidence="3">CGMCC 1.10370</strain>
    </source>
</reference>
<dbReference type="Pfam" id="PF22252">
    <property type="entry name" value="PNGase_F-II_N"/>
    <property type="match status" value="1"/>
</dbReference>
<dbReference type="AlphaFoldDB" id="A0A1I1QTU9"/>
<keyword evidence="1" id="KW-1133">Transmembrane helix</keyword>
<dbReference type="InterPro" id="IPR005901">
    <property type="entry name" value="GLPGLI"/>
</dbReference>
<dbReference type="Proteomes" id="UP000199672">
    <property type="component" value="Unassembled WGS sequence"/>
</dbReference>